<reference evidence="2 3" key="1">
    <citation type="submission" date="2019-06" db="EMBL/GenBank/DDBJ databases">
        <authorList>
            <person name="Li J."/>
        </authorList>
    </citation>
    <scope>NUCLEOTIDE SEQUENCE [LARGE SCALE GENOMIC DNA]</scope>
    <source>
        <strain evidence="2 3">CGMCC 1.8012</strain>
    </source>
</reference>
<dbReference type="Proteomes" id="UP000304880">
    <property type="component" value="Unassembled WGS sequence"/>
</dbReference>
<accession>A0A5C4RAM8</accession>
<proteinExistence type="predicted"/>
<dbReference type="EMBL" id="VDDC01000007">
    <property type="protein sequence ID" value="TNH40711.1"/>
    <property type="molecule type" value="Genomic_DNA"/>
</dbReference>
<gene>
    <name evidence="2" type="ORF">FHD67_03595</name>
</gene>
<feature type="chain" id="PRO_5022733262" evidence="1">
    <location>
        <begin position="21"/>
        <end position="91"/>
    </location>
</feature>
<dbReference type="AlphaFoldDB" id="A0A5C4RAM8"/>
<feature type="signal peptide" evidence="1">
    <location>
        <begin position="1"/>
        <end position="20"/>
    </location>
</feature>
<evidence type="ECO:0000256" key="1">
    <source>
        <dbReference type="SAM" id="SignalP"/>
    </source>
</evidence>
<comment type="caution">
    <text evidence="2">The sequence shown here is derived from an EMBL/GenBank/DDBJ whole genome shotgun (WGS) entry which is preliminary data.</text>
</comment>
<name>A0A5C4RAM8_9RHOB</name>
<evidence type="ECO:0000313" key="2">
    <source>
        <dbReference type="EMBL" id="TNH40711.1"/>
    </source>
</evidence>
<keyword evidence="3" id="KW-1185">Reference proteome</keyword>
<keyword evidence="1" id="KW-0732">Signal</keyword>
<dbReference type="GeneID" id="97049265"/>
<evidence type="ECO:0000313" key="3">
    <source>
        <dbReference type="Proteomes" id="UP000304880"/>
    </source>
</evidence>
<protein>
    <submittedName>
        <fullName evidence="2">Uncharacterized protein</fullName>
    </submittedName>
</protein>
<sequence length="91" mass="10102">MTRIGLPLLIACLAAGPVAAAGLDGFRRTADEWLLTGQGLPRDYRVTLLQMDSADRLQAIAYLRRIGLLTERPWSLDDLLRPAATRTEPRE</sequence>
<organism evidence="2 3">
    <name type="scientific">Paracoccus haeundaensis</name>
    <dbReference type="NCBI Taxonomy" id="225362"/>
    <lineage>
        <taxon>Bacteria</taxon>
        <taxon>Pseudomonadati</taxon>
        <taxon>Pseudomonadota</taxon>
        <taxon>Alphaproteobacteria</taxon>
        <taxon>Rhodobacterales</taxon>
        <taxon>Paracoccaceae</taxon>
        <taxon>Paracoccus</taxon>
    </lineage>
</organism>
<dbReference type="RefSeq" id="WP_052714842.1">
    <property type="nucleotide sequence ID" value="NZ_VDDC01000007.1"/>
</dbReference>